<feature type="transmembrane region" description="Helical" evidence="1">
    <location>
        <begin position="51"/>
        <end position="70"/>
    </location>
</feature>
<dbReference type="VEuPathDB" id="ToxoDB:cyc_00291"/>
<proteinExistence type="predicted"/>
<evidence type="ECO:0000256" key="2">
    <source>
        <dbReference type="SAM" id="SignalP"/>
    </source>
</evidence>
<protein>
    <recommendedName>
        <fullName evidence="5">Transmembrane protein</fullName>
    </recommendedName>
</protein>
<keyword evidence="2" id="KW-0732">Signal</keyword>
<keyword evidence="1" id="KW-1133">Transmembrane helix</keyword>
<gene>
    <name evidence="3" type="ORF">cyc_00291</name>
</gene>
<dbReference type="InParanoid" id="A0A1D3D0D3"/>
<keyword evidence="1" id="KW-0812">Transmembrane</keyword>
<organism evidence="3 4">
    <name type="scientific">Cyclospora cayetanensis</name>
    <dbReference type="NCBI Taxonomy" id="88456"/>
    <lineage>
        <taxon>Eukaryota</taxon>
        <taxon>Sar</taxon>
        <taxon>Alveolata</taxon>
        <taxon>Apicomplexa</taxon>
        <taxon>Conoidasida</taxon>
        <taxon>Coccidia</taxon>
        <taxon>Eucoccidiorida</taxon>
        <taxon>Eimeriorina</taxon>
        <taxon>Eimeriidae</taxon>
        <taxon>Cyclospora</taxon>
    </lineage>
</organism>
<dbReference type="Proteomes" id="UP000095192">
    <property type="component" value="Unassembled WGS sequence"/>
</dbReference>
<accession>A0A1D3D0D3</accession>
<feature type="chain" id="PRO_5008914065" description="Transmembrane protein" evidence="2">
    <location>
        <begin position="28"/>
        <end position="115"/>
    </location>
</feature>
<evidence type="ECO:0000313" key="4">
    <source>
        <dbReference type="Proteomes" id="UP000095192"/>
    </source>
</evidence>
<evidence type="ECO:0000256" key="1">
    <source>
        <dbReference type="SAM" id="Phobius"/>
    </source>
</evidence>
<dbReference type="AlphaFoldDB" id="A0A1D3D0D3"/>
<comment type="caution">
    <text evidence="3">The sequence shown here is derived from an EMBL/GenBank/DDBJ whole genome shotgun (WGS) entry which is preliminary data.</text>
</comment>
<keyword evidence="4" id="KW-1185">Reference proteome</keyword>
<sequence>MGLPRGLTTLALHVVLLFLAVASVVNAEEQKKETPFNYVTAVSIQSSASGLLLYLLVLYISLLWCFLHGVELFEGQPSLLLNPSLLQATEEEASLNSSCCRWWRANRVDLGGVMG</sequence>
<evidence type="ECO:0008006" key="5">
    <source>
        <dbReference type="Google" id="ProtNLM"/>
    </source>
</evidence>
<keyword evidence="1" id="KW-0472">Membrane</keyword>
<feature type="signal peptide" evidence="2">
    <location>
        <begin position="1"/>
        <end position="27"/>
    </location>
</feature>
<evidence type="ECO:0000313" key="3">
    <source>
        <dbReference type="EMBL" id="OEH76917.1"/>
    </source>
</evidence>
<name>A0A1D3D0D3_9EIME</name>
<dbReference type="EMBL" id="JROU02001281">
    <property type="protein sequence ID" value="OEH76917.1"/>
    <property type="molecule type" value="Genomic_DNA"/>
</dbReference>
<reference evidence="3 4" key="1">
    <citation type="journal article" date="2016" name="BMC Genomics">
        <title>Comparative genomics reveals Cyclospora cayetanensis possesses coccidia-like metabolism and invasion components but unique surface antigens.</title>
        <authorList>
            <person name="Liu S."/>
            <person name="Wang L."/>
            <person name="Zheng H."/>
            <person name="Xu Z."/>
            <person name="Roellig D.M."/>
            <person name="Li N."/>
            <person name="Frace M.A."/>
            <person name="Tang K."/>
            <person name="Arrowood M.J."/>
            <person name="Moss D.M."/>
            <person name="Zhang L."/>
            <person name="Feng Y."/>
            <person name="Xiao L."/>
        </authorList>
    </citation>
    <scope>NUCLEOTIDE SEQUENCE [LARGE SCALE GENOMIC DNA]</scope>
    <source>
        <strain evidence="3 4">CHN_HEN01</strain>
    </source>
</reference>